<dbReference type="AlphaFoldDB" id="X8CLX5"/>
<dbReference type="PATRIC" id="fig|1299331.3.peg.226"/>
<gene>
    <name evidence="2" type="ORF">I550_0229</name>
</gene>
<feature type="compositionally biased region" description="Polar residues" evidence="1">
    <location>
        <begin position="1"/>
        <end position="26"/>
    </location>
</feature>
<protein>
    <submittedName>
        <fullName evidence="2">Uncharacterized protein</fullName>
    </submittedName>
</protein>
<feature type="region of interest" description="Disordered" evidence="1">
    <location>
        <begin position="1"/>
        <end position="37"/>
    </location>
</feature>
<organism evidence="2 3">
    <name type="scientific">Mycobacterium intracellulare 1956</name>
    <dbReference type="NCBI Taxonomy" id="1299331"/>
    <lineage>
        <taxon>Bacteria</taxon>
        <taxon>Bacillati</taxon>
        <taxon>Actinomycetota</taxon>
        <taxon>Actinomycetes</taxon>
        <taxon>Mycobacteriales</taxon>
        <taxon>Mycobacteriaceae</taxon>
        <taxon>Mycobacterium</taxon>
        <taxon>Mycobacterium avium complex (MAC)</taxon>
    </lineage>
</organism>
<dbReference type="EMBL" id="JAOG01000001">
    <property type="protein sequence ID" value="EUA57109.1"/>
    <property type="molecule type" value="Genomic_DNA"/>
</dbReference>
<dbReference type="Proteomes" id="UP000020825">
    <property type="component" value="Unassembled WGS sequence"/>
</dbReference>
<comment type="caution">
    <text evidence="2">The sequence shown here is derived from an EMBL/GenBank/DDBJ whole genome shotgun (WGS) entry which is preliminary data.</text>
</comment>
<evidence type="ECO:0000313" key="2">
    <source>
        <dbReference type="EMBL" id="EUA57109.1"/>
    </source>
</evidence>
<proteinExistence type="predicted"/>
<accession>X8CLX5</accession>
<evidence type="ECO:0000256" key="1">
    <source>
        <dbReference type="SAM" id="MobiDB-lite"/>
    </source>
</evidence>
<reference evidence="2 3" key="1">
    <citation type="submission" date="2013-12" db="EMBL/GenBank/DDBJ databases">
        <authorList>
            <person name="Zelazny A."/>
            <person name="Olivier K."/>
            <person name="Holland S."/>
            <person name="Lenaerts A."/>
            <person name="Ordway D."/>
            <person name="DeGroote M.A."/>
            <person name="Parker T."/>
            <person name="Sizemore C."/>
            <person name="Tallon L.J."/>
            <person name="Sadzewicz L.K."/>
            <person name="Sengamalay N."/>
            <person name="Fraser C.M."/>
            <person name="Hine E."/>
            <person name="Shefchek K.A."/>
            <person name="Das S.P."/>
            <person name="Tettelin H."/>
        </authorList>
    </citation>
    <scope>NUCLEOTIDE SEQUENCE [LARGE SCALE GENOMIC DNA]</scope>
    <source>
        <strain evidence="2 3">1956</strain>
    </source>
</reference>
<evidence type="ECO:0000313" key="3">
    <source>
        <dbReference type="Proteomes" id="UP000020825"/>
    </source>
</evidence>
<name>X8CLX5_MYCIT</name>
<sequence>MVILNASGSPSTTWTCPPTRSTSDASSVKPAAPAPAR</sequence>